<organism evidence="1">
    <name type="scientific">Gaeumannomyces tritici (strain R3-111a-1)</name>
    <name type="common">Wheat and barley take-all root rot fungus</name>
    <name type="synonym">Gaeumannomyces graminis var. tritici</name>
    <dbReference type="NCBI Taxonomy" id="644352"/>
    <lineage>
        <taxon>Eukaryota</taxon>
        <taxon>Fungi</taxon>
        <taxon>Dikarya</taxon>
        <taxon>Ascomycota</taxon>
        <taxon>Pezizomycotina</taxon>
        <taxon>Sordariomycetes</taxon>
        <taxon>Sordariomycetidae</taxon>
        <taxon>Magnaporthales</taxon>
        <taxon>Magnaporthaceae</taxon>
        <taxon>Gaeumannomyces</taxon>
    </lineage>
</organism>
<gene>
    <name evidence="2" type="primary">20342094</name>
    <name evidence="1" type="ORF">GGTG_01636</name>
</gene>
<evidence type="ECO:0000313" key="3">
    <source>
        <dbReference type="Proteomes" id="UP000006039"/>
    </source>
</evidence>
<evidence type="ECO:0000313" key="2">
    <source>
        <dbReference type="EnsemblFungi" id="EJT81658"/>
    </source>
</evidence>
<dbReference type="EnsemblFungi" id="EJT81658">
    <property type="protein sequence ID" value="EJT81658"/>
    <property type="gene ID" value="GGTG_01636"/>
</dbReference>
<accession>J3NK54</accession>
<reference evidence="2" key="4">
    <citation type="journal article" date="2015" name="G3 (Bethesda)">
        <title>Genome sequences of three phytopathogenic species of the Magnaporthaceae family of fungi.</title>
        <authorList>
            <person name="Okagaki L.H."/>
            <person name="Nunes C.C."/>
            <person name="Sailsbery J."/>
            <person name="Clay B."/>
            <person name="Brown D."/>
            <person name="John T."/>
            <person name="Oh Y."/>
            <person name="Young N."/>
            <person name="Fitzgerald M."/>
            <person name="Haas B.J."/>
            <person name="Zeng Q."/>
            <person name="Young S."/>
            <person name="Adiconis X."/>
            <person name="Fan L."/>
            <person name="Levin J.Z."/>
            <person name="Mitchell T.K."/>
            <person name="Okubara P.A."/>
            <person name="Farman M.L."/>
            <person name="Kohn L.M."/>
            <person name="Birren B."/>
            <person name="Ma L.-J."/>
            <person name="Dean R.A."/>
        </authorList>
    </citation>
    <scope>NUCLEOTIDE SEQUENCE</scope>
    <source>
        <strain evidence="2">R3-111a-1</strain>
    </source>
</reference>
<dbReference type="RefSeq" id="XP_009217667.1">
    <property type="nucleotide sequence ID" value="XM_009219403.1"/>
</dbReference>
<dbReference type="Proteomes" id="UP000006039">
    <property type="component" value="Unassembled WGS sequence"/>
</dbReference>
<dbReference type="VEuPathDB" id="FungiDB:GGTG_01636"/>
<reference evidence="1" key="2">
    <citation type="submission" date="2010-07" db="EMBL/GenBank/DDBJ databases">
        <authorList>
            <consortium name="The Broad Institute Genome Sequencing Platform"/>
            <consortium name="Broad Institute Genome Sequencing Center for Infectious Disease"/>
            <person name="Ma L.-J."/>
            <person name="Dead R."/>
            <person name="Young S."/>
            <person name="Zeng Q."/>
            <person name="Koehrsen M."/>
            <person name="Alvarado L."/>
            <person name="Berlin A."/>
            <person name="Chapman S.B."/>
            <person name="Chen Z."/>
            <person name="Freedman E."/>
            <person name="Gellesch M."/>
            <person name="Goldberg J."/>
            <person name="Griggs A."/>
            <person name="Gujja S."/>
            <person name="Heilman E.R."/>
            <person name="Heiman D."/>
            <person name="Hepburn T."/>
            <person name="Howarth C."/>
            <person name="Jen D."/>
            <person name="Larson L."/>
            <person name="Mehta T."/>
            <person name="Neiman D."/>
            <person name="Pearson M."/>
            <person name="Roberts A."/>
            <person name="Saif S."/>
            <person name="Shea T."/>
            <person name="Shenoy N."/>
            <person name="Sisk P."/>
            <person name="Stolte C."/>
            <person name="Sykes S."/>
            <person name="Walk T."/>
            <person name="White J."/>
            <person name="Yandava C."/>
            <person name="Haas B."/>
            <person name="Nusbaum C."/>
            <person name="Birren B."/>
        </authorList>
    </citation>
    <scope>NUCLEOTIDE SEQUENCE</scope>
    <source>
        <strain evidence="1">R3-111a-1</strain>
    </source>
</reference>
<reference evidence="1" key="3">
    <citation type="submission" date="2010-09" db="EMBL/GenBank/DDBJ databases">
        <title>Annotation of Gaeumannomyces graminis var. tritici R3-111a-1.</title>
        <authorList>
            <consortium name="The Broad Institute Genome Sequencing Platform"/>
            <person name="Ma L.-J."/>
            <person name="Dead R."/>
            <person name="Young S.K."/>
            <person name="Zeng Q."/>
            <person name="Gargeya S."/>
            <person name="Fitzgerald M."/>
            <person name="Haas B."/>
            <person name="Abouelleil A."/>
            <person name="Alvarado L."/>
            <person name="Arachchi H.M."/>
            <person name="Berlin A."/>
            <person name="Brown A."/>
            <person name="Chapman S.B."/>
            <person name="Chen Z."/>
            <person name="Dunbar C."/>
            <person name="Freedman E."/>
            <person name="Gearin G."/>
            <person name="Gellesch M."/>
            <person name="Goldberg J."/>
            <person name="Griggs A."/>
            <person name="Gujja S."/>
            <person name="Heiman D."/>
            <person name="Howarth C."/>
            <person name="Larson L."/>
            <person name="Lui A."/>
            <person name="MacDonald P.J.P."/>
            <person name="Mehta T."/>
            <person name="Montmayeur A."/>
            <person name="Murphy C."/>
            <person name="Neiman D."/>
            <person name="Pearson M."/>
            <person name="Priest M."/>
            <person name="Roberts A."/>
            <person name="Saif S."/>
            <person name="Shea T."/>
            <person name="Shenoy N."/>
            <person name="Sisk P."/>
            <person name="Stolte C."/>
            <person name="Sykes S."/>
            <person name="Yandava C."/>
            <person name="Wortman J."/>
            <person name="Nusbaum C."/>
            <person name="Birren B."/>
        </authorList>
    </citation>
    <scope>NUCLEOTIDE SEQUENCE</scope>
    <source>
        <strain evidence="1">R3-111a-1</strain>
    </source>
</reference>
<protein>
    <submittedName>
        <fullName evidence="1 2">Uncharacterized protein</fullName>
    </submittedName>
</protein>
<dbReference type="AlphaFoldDB" id="J3NK54"/>
<dbReference type="GeneID" id="20342094"/>
<dbReference type="EMBL" id="GL385395">
    <property type="protein sequence ID" value="EJT81658.1"/>
    <property type="molecule type" value="Genomic_DNA"/>
</dbReference>
<dbReference type="HOGENOM" id="CLU_2210206_0_0_1"/>
<evidence type="ECO:0000313" key="1">
    <source>
        <dbReference type="EMBL" id="EJT81658.1"/>
    </source>
</evidence>
<keyword evidence="3" id="KW-1185">Reference proteome</keyword>
<proteinExistence type="predicted"/>
<reference evidence="3" key="1">
    <citation type="submission" date="2010-07" db="EMBL/GenBank/DDBJ databases">
        <title>The genome sequence of Gaeumannomyces graminis var. tritici strain R3-111a-1.</title>
        <authorList>
            <consortium name="The Broad Institute Genome Sequencing Platform"/>
            <person name="Ma L.-J."/>
            <person name="Dead R."/>
            <person name="Young S."/>
            <person name="Zeng Q."/>
            <person name="Koehrsen M."/>
            <person name="Alvarado L."/>
            <person name="Berlin A."/>
            <person name="Chapman S.B."/>
            <person name="Chen Z."/>
            <person name="Freedman E."/>
            <person name="Gellesch M."/>
            <person name="Goldberg J."/>
            <person name="Griggs A."/>
            <person name="Gujja S."/>
            <person name="Heilman E.R."/>
            <person name="Heiman D."/>
            <person name="Hepburn T."/>
            <person name="Howarth C."/>
            <person name="Jen D."/>
            <person name="Larson L."/>
            <person name="Mehta T."/>
            <person name="Neiman D."/>
            <person name="Pearson M."/>
            <person name="Roberts A."/>
            <person name="Saif S."/>
            <person name="Shea T."/>
            <person name="Shenoy N."/>
            <person name="Sisk P."/>
            <person name="Stolte C."/>
            <person name="Sykes S."/>
            <person name="Walk T."/>
            <person name="White J."/>
            <person name="Yandava C."/>
            <person name="Haas B."/>
            <person name="Nusbaum C."/>
            <person name="Birren B."/>
        </authorList>
    </citation>
    <scope>NUCLEOTIDE SEQUENCE [LARGE SCALE GENOMIC DNA]</scope>
    <source>
        <strain evidence="3">R3-111a-1</strain>
    </source>
</reference>
<sequence>MSGPVFSIHDAGGAACWSRECEKMCWVWAREGMVENLTIRPTKDLTPFFFADSSGPPQALRQERPHGGFYWRYEKVLQRCATSGSDATNSRYAPPQQMWGCTLMGIC</sequence>
<name>J3NK54_GAET3</name>
<reference evidence="2" key="5">
    <citation type="submission" date="2018-04" db="UniProtKB">
        <authorList>
            <consortium name="EnsemblFungi"/>
        </authorList>
    </citation>
    <scope>IDENTIFICATION</scope>
    <source>
        <strain evidence="2">R3-111a-1</strain>
    </source>
</reference>